<name>A0ABR7Q038_9BURK</name>
<protein>
    <submittedName>
        <fullName evidence="1">Helix-turn-helix domain-containing protein</fullName>
    </submittedName>
</protein>
<evidence type="ECO:0000313" key="1">
    <source>
        <dbReference type="EMBL" id="MBC8751901.1"/>
    </source>
</evidence>
<sequence length="72" mass="8267">MNDAEMVSIEDAAKILFVRRSHVRRLMAEGKLSSTRDNCLLLDEVLAYKARQKAEASKFLDWHADEFGDEQP</sequence>
<dbReference type="RefSeq" id="WP_187638790.1">
    <property type="nucleotide sequence ID" value="NZ_VZQQ01000071.1"/>
</dbReference>
<reference evidence="1 2" key="1">
    <citation type="submission" date="2019-09" db="EMBL/GenBank/DDBJ databases">
        <title>Paraburkholderia podalyriae sp. nov., A South African Podalyria-associated rhizobium.</title>
        <authorList>
            <person name="Mavima L."/>
            <person name="Beukes C.W."/>
            <person name="Palmer M."/>
            <person name="De Meyer S.E."/>
            <person name="James E.K."/>
            <person name="Maluk M."/>
            <person name="Avontuur J.R."/>
            <person name="Chan W.Y."/>
            <person name="Venter S.N."/>
            <person name="Steenkamp E.T."/>
        </authorList>
    </citation>
    <scope>NUCLEOTIDE SEQUENCE [LARGE SCALE GENOMIC DNA]</scope>
    <source>
        <strain evidence="1 2">WC7.3b</strain>
    </source>
</reference>
<evidence type="ECO:0000313" key="2">
    <source>
        <dbReference type="Proteomes" id="UP000736373"/>
    </source>
</evidence>
<organism evidence="1 2">
    <name type="scientific">Paraburkholderia podalyriae</name>
    <dbReference type="NCBI Taxonomy" id="1938811"/>
    <lineage>
        <taxon>Bacteria</taxon>
        <taxon>Pseudomonadati</taxon>
        <taxon>Pseudomonadota</taxon>
        <taxon>Betaproteobacteria</taxon>
        <taxon>Burkholderiales</taxon>
        <taxon>Burkholderiaceae</taxon>
        <taxon>Paraburkholderia</taxon>
    </lineage>
</organism>
<gene>
    <name evidence="1" type="ORF">F6X42_37110</name>
</gene>
<comment type="caution">
    <text evidence="1">The sequence shown here is derived from an EMBL/GenBank/DDBJ whole genome shotgun (WGS) entry which is preliminary data.</text>
</comment>
<accession>A0ABR7Q038</accession>
<proteinExistence type="predicted"/>
<keyword evidence="2" id="KW-1185">Reference proteome</keyword>
<dbReference type="Proteomes" id="UP000736373">
    <property type="component" value="Unassembled WGS sequence"/>
</dbReference>
<dbReference type="EMBL" id="VZQQ01000071">
    <property type="protein sequence ID" value="MBC8751901.1"/>
    <property type="molecule type" value="Genomic_DNA"/>
</dbReference>